<dbReference type="Proteomes" id="UP001151760">
    <property type="component" value="Unassembled WGS sequence"/>
</dbReference>
<sequence length="136" mass="15480">MCLFGGFPWTDLPHRMNPLRWYAIPAISVPSCMPMLNLLTMFLSSNVTMQPYVEARYLELEDISAFQAFLDLLMLESITWHAQKENTQLRSKFAGLAYLYAKVFSFGIVRNVVLKDCSFFSPCARLVGVSSKSIPK</sequence>
<accession>A0ABQ5DCI8</accession>
<gene>
    <name evidence="1" type="ORF">Tco_0926707</name>
</gene>
<proteinExistence type="predicted"/>
<evidence type="ECO:0000313" key="2">
    <source>
        <dbReference type="Proteomes" id="UP001151760"/>
    </source>
</evidence>
<dbReference type="EMBL" id="BQNB010015124">
    <property type="protein sequence ID" value="GJT36288.1"/>
    <property type="molecule type" value="Genomic_DNA"/>
</dbReference>
<reference evidence="1" key="2">
    <citation type="submission" date="2022-01" db="EMBL/GenBank/DDBJ databases">
        <authorList>
            <person name="Yamashiro T."/>
            <person name="Shiraishi A."/>
            <person name="Satake H."/>
            <person name="Nakayama K."/>
        </authorList>
    </citation>
    <scope>NUCLEOTIDE SEQUENCE</scope>
</reference>
<keyword evidence="2" id="KW-1185">Reference proteome</keyword>
<reference evidence="1" key="1">
    <citation type="journal article" date="2022" name="Int. J. Mol. Sci.">
        <title>Draft Genome of Tanacetum Coccineum: Genomic Comparison of Closely Related Tanacetum-Family Plants.</title>
        <authorList>
            <person name="Yamashiro T."/>
            <person name="Shiraishi A."/>
            <person name="Nakayama K."/>
            <person name="Satake H."/>
        </authorList>
    </citation>
    <scope>NUCLEOTIDE SEQUENCE</scope>
</reference>
<evidence type="ECO:0000313" key="1">
    <source>
        <dbReference type="EMBL" id="GJT36288.1"/>
    </source>
</evidence>
<comment type="caution">
    <text evidence="1">The sequence shown here is derived from an EMBL/GenBank/DDBJ whole genome shotgun (WGS) entry which is preliminary data.</text>
</comment>
<name>A0ABQ5DCI8_9ASTR</name>
<organism evidence="1 2">
    <name type="scientific">Tanacetum coccineum</name>
    <dbReference type="NCBI Taxonomy" id="301880"/>
    <lineage>
        <taxon>Eukaryota</taxon>
        <taxon>Viridiplantae</taxon>
        <taxon>Streptophyta</taxon>
        <taxon>Embryophyta</taxon>
        <taxon>Tracheophyta</taxon>
        <taxon>Spermatophyta</taxon>
        <taxon>Magnoliopsida</taxon>
        <taxon>eudicotyledons</taxon>
        <taxon>Gunneridae</taxon>
        <taxon>Pentapetalae</taxon>
        <taxon>asterids</taxon>
        <taxon>campanulids</taxon>
        <taxon>Asterales</taxon>
        <taxon>Asteraceae</taxon>
        <taxon>Asteroideae</taxon>
        <taxon>Anthemideae</taxon>
        <taxon>Anthemidinae</taxon>
        <taxon>Tanacetum</taxon>
    </lineage>
</organism>
<protein>
    <submittedName>
        <fullName evidence="1">Uncharacterized protein</fullName>
    </submittedName>
</protein>